<dbReference type="EMBL" id="LBGZ01000029">
    <property type="protein sequence ID" value="PBJ39096.1"/>
    <property type="molecule type" value="Genomic_DNA"/>
</dbReference>
<accession>A0A2A3LD46</accession>
<name>A0A2A3LD46_MYCAV</name>
<comment type="caution">
    <text evidence="1">The sequence shown here is derived from an EMBL/GenBank/DDBJ whole genome shotgun (WGS) entry which is preliminary data.</text>
</comment>
<dbReference type="InterPro" id="IPR055704">
    <property type="entry name" value="DUF7280"/>
</dbReference>
<dbReference type="Proteomes" id="UP000218842">
    <property type="component" value="Unassembled WGS sequence"/>
</dbReference>
<protein>
    <submittedName>
        <fullName evidence="1">Uncharacterized protein</fullName>
    </submittedName>
</protein>
<evidence type="ECO:0000313" key="1">
    <source>
        <dbReference type="EMBL" id="PBJ39096.1"/>
    </source>
</evidence>
<gene>
    <name evidence="1" type="ORF">XV03_03725</name>
</gene>
<sequence length="83" mass="8781">MTINAAIITTDSVTTITVPGDCLLDAMLIAQDKLGQITWTKLGETASHGTYRTAAGGDASVSVVDTSATRELRRSVDNWLQNA</sequence>
<dbReference type="AlphaFoldDB" id="A0A2A3LD46"/>
<evidence type="ECO:0000313" key="2">
    <source>
        <dbReference type="Proteomes" id="UP000218842"/>
    </source>
</evidence>
<proteinExistence type="predicted"/>
<dbReference type="Pfam" id="PF23946">
    <property type="entry name" value="DUF7280"/>
    <property type="match status" value="1"/>
</dbReference>
<dbReference type="RefSeq" id="WP_071321583.1">
    <property type="nucleotide sequence ID" value="NZ_BDNC01000130.1"/>
</dbReference>
<reference evidence="1 2" key="1">
    <citation type="journal article" date="2017" name="Genome Biol. Evol.">
        <title>Population Structure and Local Adaptation of MAC Lung Disease Agent Mycobacterium avium subsp. hominissuis.</title>
        <authorList>
            <person name="Yano H."/>
            <person name="Iwamoto T."/>
            <person name="Nishiuchi Y."/>
            <person name="Nakajima C."/>
            <person name="Starkova D.A."/>
            <person name="Mokrousov I."/>
            <person name="Narvskaya O."/>
            <person name="Yoshida S."/>
            <person name="Arikawa K."/>
            <person name="Nakanishi N."/>
            <person name="Osaki K."/>
            <person name="Nakagawa I."/>
            <person name="Ato M."/>
            <person name="Suzuki Y."/>
            <person name="Maruyama F."/>
        </authorList>
    </citation>
    <scope>NUCLEOTIDE SEQUENCE [LARGE SCALE GENOMIC DNA]</scope>
    <source>
        <strain evidence="1 2">OCU466</strain>
    </source>
</reference>
<organism evidence="1 2">
    <name type="scientific">Mycobacterium avium subsp. hominissuis</name>
    <dbReference type="NCBI Taxonomy" id="439334"/>
    <lineage>
        <taxon>Bacteria</taxon>
        <taxon>Bacillati</taxon>
        <taxon>Actinomycetota</taxon>
        <taxon>Actinomycetes</taxon>
        <taxon>Mycobacteriales</taxon>
        <taxon>Mycobacteriaceae</taxon>
        <taxon>Mycobacterium</taxon>
        <taxon>Mycobacterium avium complex (MAC)</taxon>
    </lineage>
</organism>